<organism evidence="1 2">
    <name type="scientific">Rosistilla carotiformis</name>
    <dbReference type="NCBI Taxonomy" id="2528017"/>
    <lineage>
        <taxon>Bacteria</taxon>
        <taxon>Pseudomonadati</taxon>
        <taxon>Planctomycetota</taxon>
        <taxon>Planctomycetia</taxon>
        <taxon>Pirellulales</taxon>
        <taxon>Pirellulaceae</taxon>
        <taxon>Rosistilla</taxon>
    </lineage>
</organism>
<dbReference type="AlphaFoldDB" id="A0A518JR77"/>
<protein>
    <submittedName>
        <fullName evidence="1">Uncharacterized protein</fullName>
    </submittedName>
</protein>
<name>A0A518JR77_9BACT</name>
<evidence type="ECO:0000313" key="2">
    <source>
        <dbReference type="Proteomes" id="UP000315082"/>
    </source>
</evidence>
<reference evidence="1 2" key="1">
    <citation type="submission" date="2019-02" db="EMBL/GenBank/DDBJ databases">
        <title>Deep-cultivation of Planctomycetes and their phenomic and genomic characterization uncovers novel biology.</title>
        <authorList>
            <person name="Wiegand S."/>
            <person name="Jogler M."/>
            <person name="Boedeker C."/>
            <person name="Pinto D."/>
            <person name="Vollmers J."/>
            <person name="Rivas-Marin E."/>
            <person name="Kohn T."/>
            <person name="Peeters S.H."/>
            <person name="Heuer A."/>
            <person name="Rast P."/>
            <person name="Oberbeckmann S."/>
            <person name="Bunk B."/>
            <person name="Jeske O."/>
            <person name="Meyerdierks A."/>
            <person name="Storesund J.E."/>
            <person name="Kallscheuer N."/>
            <person name="Luecker S."/>
            <person name="Lage O.M."/>
            <person name="Pohl T."/>
            <person name="Merkel B.J."/>
            <person name="Hornburger P."/>
            <person name="Mueller R.-W."/>
            <person name="Bruemmer F."/>
            <person name="Labrenz M."/>
            <person name="Spormann A.M."/>
            <person name="Op den Camp H."/>
            <person name="Overmann J."/>
            <person name="Amann R."/>
            <person name="Jetten M.S.M."/>
            <person name="Mascher T."/>
            <person name="Medema M.H."/>
            <person name="Devos D.P."/>
            <person name="Kaster A.-K."/>
            <person name="Ovreas L."/>
            <person name="Rohde M."/>
            <person name="Galperin M.Y."/>
            <person name="Jogler C."/>
        </authorList>
    </citation>
    <scope>NUCLEOTIDE SEQUENCE [LARGE SCALE GENOMIC DNA]</scope>
    <source>
        <strain evidence="1 2">Poly24</strain>
    </source>
</reference>
<gene>
    <name evidence="1" type="ORF">Poly24_17480</name>
</gene>
<sequence>MHANWQRLLEKRPSYRIDEKDQLLVMRQTAVLSVTGDTKSQCTRLVATRVE</sequence>
<evidence type="ECO:0000313" key="1">
    <source>
        <dbReference type="EMBL" id="QDV68042.1"/>
    </source>
</evidence>
<dbReference type="EMBL" id="CP036348">
    <property type="protein sequence ID" value="QDV68042.1"/>
    <property type="molecule type" value="Genomic_DNA"/>
</dbReference>
<keyword evidence="2" id="KW-1185">Reference proteome</keyword>
<dbReference type="Proteomes" id="UP000315082">
    <property type="component" value="Chromosome"/>
</dbReference>
<proteinExistence type="predicted"/>
<accession>A0A518JR77</accession>
<dbReference type="KEGG" id="rcf:Poly24_17480"/>